<dbReference type="Gene3D" id="2.20.28.300">
    <property type="match status" value="1"/>
</dbReference>
<name>A0ABW3NBE6_9BACI</name>
<dbReference type="RefSeq" id="WP_379590500.1">
    <property type="nucleotide sequence ID" value="NZ_JBHTKK010000002.1"/>
</dbReference>
<evidence type="ECO:0000313" key="2">
    <source>
        <dbReference type="Proteomes" id="UP001597041"/>
    </source>
</evidence>
<reference evidence="2" key="1">
    <citation type="journal article" date="2019" name="Int. J. Syst. Evol. Microbiol.">
        <title>The Global Catalogue of Microorganisms (GCM) 10K type strain sequencing project: providing services to taxonomists for standard genome sequencing and annotation.</title>
        <authorList>
            <consortium name="The Broad Institute Genomics Platform"/>
            <consortium name="The Broad Institute Genome Sequencing Center for Infectious Disease"/>
            <person name="Wu L."/>
            <person name="Ma J."/>
        </authorList>
    </citation>
    <scope>NUCLEOTIDE SEQUENCE [LARGE SCALE GENOMIC DNA]</scope>
    <source>
        <strain evidence="2">CCUG 56608</strain>
    </source>
</reference>
<keyword evidence="2" id="KW-1185">Reference proteome</keyword>
<evidence type="ECO:0000313" key="1">
    <source>
        <dbReference type="EMBL" id="MFD1064977.1"/>
    </source>
</evidence>
<dbReference type="Proteomes" id="UP001597041">
    <property type="component" value="Unassembled WGS sequence"/>
</dbReference>
<gene>
    <name evidence="1" type="ORF">ACFQ19_02965</name>
</gene>
<accession>A0ABW3NBE6</accession>
<organism evidence="1 2">
    <name type="scientific">Oceanobacillus locisalsi</name>
    <dbReference type="NCBI Taxonomy" id="546107"/>
    <lineage>
        <taxon>Bacteria</taxon>
        <taxon>Bacillati</taxon>
        <taxon>Bacillota</taxon>
        <taxon>Bacilli</taxon>
        <taxon>Bacillales</taxon>
        <taxon>Bacillaceae</taxon>
        <taxon>Oceanobacillus</taxon>
    </lineage>
</organism>
<comment type="caution">
    <text evidence="1">The sequence shown here is derived from an EMBL/GenBank/DDBJ whole genome shotgun (WGS) entry which is preliminary data.</text>
</comment>
<protein>
    <submittedName>
        <fullName evidence="1">Cytochrome C biogenesis protein</fullName>
    </submittedName>
</protein>
<dbReference type="EMBL" id="JBHTKK010000002">
    <property type="protein sequence ID" value="MFD1064977.1"/>
    <property type="molecule type" value="Genomic_DNA"/>
</dbReference>
<sequence>MKIDFVKVEVLIAEEYISVLREHLHEHGFLNYGNQDNVLSYAKYKHYSRPLEFASLEMPVPIESECLQTVCKVEFRCMVHQVEKVKKIIHDLHPSEYPVMYFIPILDE</sequence>
<proteinExistence type="predicted"/>